<dbReference type="eggNOG" id="ENOG503315J">
    <property type="taxonomic scope" value="Bacteria"/>
</dbReference>
<dbReference type="Gene3D" id="3.30.70.100">
    <property type="match status" value="1"/>
</dbReference>
<comment type="caution">
    <text evidence="2">The sequence shown here is derived from an EMBL/GenBank/DDBJ whole genome shotgun (WGS) entry which is preliminary data.</text>
</comment>
<evidence type="ECO:0000259" key="1">
    <source>
        <dbReference type="PROSITE" id="PS50846"/>
    </source>
</evidence>
<organism evidence="2 3">
    <name type="scientific">Simonsiella muelleri ATCC 29453</name>
    <dbReference type="NCBI Taxonomy" id="641147"/>
    <lineage>
        <taxon>Bacteria</taxon>
        <taxon>Pseudomonadati</taxon>
        <taxon>Pseudomonadota</taxon>
        <taxon>Betaproteobacteria</taxon>
        <taxon>Neisseriales</taxon>
        <taxon>Neisseriaceae</taxon>
        <taxon>Simonsiella</taxon>
    </lineage>
</organism>
<feature type="domain" description="HMA" evidence="1">
    <location>
        <begin position="2"/>
        <end position="67"/>
    </location>
</feature>
<dbReference type="OrthoDB" id="8603311at2"/>
<name>V9H6R9_9NEIS</name>
<dbReference type="RefSeq" id="WP_002641270.1">
    <property type="nucleotide sequence ID" value="NZ_CP019448.1"/>
</dbReference>
<proteinExistence type="predicted"/>
<keyword evidence="3" id="KW-1185">Reference proteome</keyword>
<dbReference type="CDD" id="cd00371">
    <property type="entry name" value="HMA"/>
    <property type="match status" value="1"/>
</dbReference>
<dbReference type="AlphaFoldDB" id="V9H6R9"/>
<evidence type="ECO:0000313" key="2">
    <source>
        <dbReference type="EMBL" id="EFG31957.2"/>
    </source>
</evidence>
<dbReference type="STRING" id="641147.HMPREF9021_00360"/>
<accession>V9H6R9</accession>
<evidence type="ECO:0000313" key="3">
    <source>
        <dbReference type="Proteomes" id="UP000017813"/>
    </source>
</evidence>
<dbReference type="EMBL" id="ADCY02000006">
    <property type="protein sequence ID" value="EFG31957.2"/>
    <property type="molecule type" value="Genomic_DNA"/>
</dbReference>
<dbReference type="KEGG" id="smur:BWP33_00785"/>
<dbReference type="InterPro" id="IPR006121">
    <property type="entry name" value="HMA_dom"/>
</dbReference>
<reference evidence="2 3" key="1">
    <citation type="submission" date="2010-03" db="EMBL/GenBank/DDBJ databases">
        <authorList>
            <consortium name="The Broad Institute Genome Sequencing Platform"/>
            <person name="Ward D."/>
            <person name="Earl A."/>
            <person name="Feldgarden M."/>
            <person name="Gevers D."/>
            <person name="Young S."/>
            <person name="Zeng Q."/>
            <person name="Koehrsen M."/>
            <person name="Alvarado L."/>
            <person name="Berlin A.M."/>
            <person name="Borenstein D."/>
            <person name="Chapman S.B."/>
            <person name="Chen Z."/>
            <person name="Engels R."/>
            <person name="Freedman E."/>
            <person name="Gellesch M."/>
            <person name="Goldberg J."/>
            <person name="Griggs A."/>
            <person name="Gujja S."/>
            <person name="Heilman E.R."/>
            <person name="Heiman D.I."/>
            <person name="Hepburn T.A."/>
            <person name="Howarth C."/>
            <person name="Jen D."/>
            <person name="Larson L."/>
            <person name="Mehta T."/>
            <person name="Park D."/>
            <person name="Pearson M."/>
            <person name="Richards J."/>
            <person name="Roberts A."/>
            <person name="Saif S."/>
            <person name="Shea T.D."/>
            <person name="Shenoy N."/>
            <person name="Sisk P."/>
            <person name="Stolte C."/>
            <person name="Sykes S.N."/>
            <person name="Walk T."/>
            <person name="White J."/>
            <person name="Yandava C."/>
            <person name="Izard J."/>
            <person name="Baranova O.V."/>
            <person name="Blanton J.M."/>
            <person name="Tanner A.C."/>
            <person name="Dewhirst F."/>
            <person name="Haas B."/>
            <person name="Nusbaum C."/>
            <person name="Birren B."/>
        </authorList>
    </citation>
    <scope>NUCLEOTIDE SEQUENCE [LARGE SCALE GENOMIC DNA]</scope>
    <source>
        <strain evidence="2 3">ATCC 29453</strain>
    </source>
</reference>
<dbReference type="GO" id="GO:0046872">
    <property type="term" value="F:metal ion binding"/>
    <property type="evidence" value="ECO:0007669"/>
    <property type="project" value="InterPro"/>
</dbReference>
<dbReference type="HOGENOM" id="CLU_134973_8_0_4"/>
<protein>
    <recommendedName>
        <fullName evidence="1">HMA domain-containing protein</fullName>
    </recommendedName>
</protein>
<dbReference type="Proteomes" id="UP000017813">
    <property type="component" value="Unassembled WGS sequence"/>
</dbReference>
<gene>
    <name evidence="2" type="ORF">HMPREF9021_00360</name>
</gene>
<dbReference type="SUPFAM" id="SSF55008">
    <property type="entry name" value="HMA, heavy metal-associated domain"/>
    <property type="match status" value="1"/>
</dbReference>
<dbReference type="PROSITE" id="PS50846">
    <property type="entry name" value="HMA_2"/>
    <property type="match status" value="1"/>
</dbReference>
<dbReference type="InterPro" id="IPR036163">
    <property type="entry name" value="HMA_dom_sf"/>
</dbReference>
<sequence length="67" mass="7042">MSQSKMTITGLSNKADADKVAENTASVVGVKFVNVNYEQGFAIITHGDDFDAEAFKAAVNNLGFTAA</sequence>
<reference evidence="2 3" key="2">
    <citation type="submission" date="2011-10" db="EMBL/GenBank/DDBJ databases">
        <title>The Genome Sequence of Simonsiella muelleri ATCC 29453.</title>
        <authorList>
            <consortium name="The Broad Institute Genome Sequencing Platform"/>
            <consortium name="The Broad Institute Genome Sequencing Center for Infectious Disease"/>
            <person name="Earl A."/>
            <person name="Ward D."/>
            <person name="Feldgarden M."/>
            <person name="Gevers D."/>
            <person name="Izard J."/>
            <person name="Baranova O.V."/>
            <person name="Blanton J.M."/>
            <person name="Tanner A.C."/>
            <person name="Dewhirst F."/>
            <person name="Young S.K."/>
            <person name="Zeng Q."/>
            <person name="Gargeya S."/>
            <person name="Fitzgerald M."/>
            <person name="Haas B."/>
            <person name="Abouelleil A."/>
            <person name="Alvarado L."/>
            <person name="Arachchi H.M."/>
            <person name="Berlin A."/>
            <person name="Brown A."/>
            <person name="Chapman S.B."/>
            <person name="Chen Z."/>
            <person name="Dunbar C."/>
            <person name="Freedman E."/>
            <person name="Gearin G."/>
            <person name="Goldberg J."/>
            <person name="Griggs A."/>
            <person name="Gujja S."/>
            <person name="Heiman D."/>
            <person name="Howarth C."/>
            <person name="Larson L."/>
            <person name="Lui A."/>
            <person name="MacDonald P.J.P."/>
            <person name="Montmayeur A."/>
            <person name="Murphy C."/>
            <person name="Neiman D."/>
            <person name="Pearson M."/>
            <person name="Priest M."/>
            <person name="Roberts A."/>
            <person name="Saif S."/>
            <person name="Shea T."/>
            <person name="Shenoy N."/>
            <person name="Sisk P."/>
            <person name="Stolte C."/>
            <person name="Sykes S."/>
            <person name="Wortman J."/>
            <person name="Nusbaum C."/>
            <person name="Birren B."/>
        </authorList>
    </citation>
    <scope>NUCLEOTIDE SEQUENCE [LARGE SCALE GENOMIC DNA]</scope>
    <source>
        <strain evidence="2 3">ATCC 29453</strain>
    </source>
</reference>